<keyword evidence="3" id="KW-1185">Reference proteome</keyword>
<reference evidence="2" key="1">
    <citation type="submission" date="2025-08" db="UniProtKB">
        <authorList>
            <consortium name="Ensembl"/>
        </authorList>
    </citation>
    <scope>IDENTIFICATION</scope>
</reference>
<accession>A0A8C4QIF3</accession>
<dbReference type="GeneTree" id="ENSGT00390000012248"/>
<name>A0A8C4QIF3_EPTBU</name>
<dbReference type="Gene3D" id="1.20.1280.50">
    <property type="match status" value="1"/>
</dbReference>
<dbReference type="PROSITE" id="PS50181">
    <property type="entry name" value="FBOX"/>
    <property type="match status" value="1"/>
</dbReference>
<dbReference type="OMA" id="IMCPMDA"/>
<dbReference type="SUPFAM" id="SSF81383">
    <property type="entry name" value="F-box domain"/>
    <property type="match status" value="1"/>
</dbReference>
<dbReference type="InterPro" id="IPR036047">
    <property type="entry name" value="F-box-like_dom_sf"/>
</dbReference>
<organism evidence="2 3">
    <name type="scientific">Eptatretus burgeri</name>
    <name type="common">Inshore hagfish</name>
    <dbReference type="NCBI Taxonomy" id="7764"/>
    <lineage>
        <taxon>Eukaryota</taxon>
        <taxon>Metazoa</taxon>
        <taxon>Chordata</taxon>
        <taxon>Craniata</taxon>
        <taxon>Vertebrata</taxon>
        <taxon>Cyclostomata</taxon>
        <taxon>Myxini</taxon>
        <taxon>Myxiniformes</taxon>
        <taxon>Myxinidae</taxon>
        <taxon>Eptatretinae</taxon>
        <taxon>Eptatretus</taxon>
    </lineage>
</organism>
<evidence type="ECO:0000259" key="1">
    <source>
        <dbReference type="PROSITE" id="PS50181"/>
    </source>
</evidence>
<dbReference type="AlphaFoldDB" id="A0A8C4QIF3"/>
<dbReference type="Proteomes" id="UP000694388">
    <property type="component" value="Unplaced"/>
</dbReference>
<dbReference type="Pfam" id="PF12937">
    <property type="entry name" value="F-box-like"/>
    <property type="match status" value="1"/>
</dbReference>
<dbReference type="Ensembl" id="ENSEBUT00000016504.1">
    <property type="protein sequence ID" value="ENSEBUP00000015928.1"/>
    <property type="gene ID" value="ENSEBUG00000010019.1"/>
</dbReference>
<feature type="domain" description="F-box" evidence="1">
    <location>
        <begin position="39"/>
        <end position="86"/>
    </location>
</feature>
<dbReference type="InterPro" id="IPR001810">
    <property type="entry name" value="F-box_dom"/>
</dbReference>
<evidence type="ECO:0000313" key="2">
    <source>
        <dbReference type="Ensembl" id="ENSEBUP00000015928.1"/>
    </source>
</evidence>
<proteinExistence type="predicted"/>
<protein>
    <submittedName>
        <fullName evidence="2">F-box protein 48</fullName>
    </submittedName>
</protein>
<sequence>MNRSGPFTERNIFGSLLAASQRRNANYWKVWTGGDGERFDFTTILPQEISLMVFGMLDAESLFHATRVCCAWRDLLEDAVSLWKHHYLTISHYCPMEVERNLLEGFSLKVRLLYGNHQQKRAWSQGVFSYIRSISKLPSWRMCPMDVETWGGILQGELNRS</sequence>
<evidence type="ECO:0000313" key="3">
    <source>
        <dbReference type="Proteomes" id="UP000694388"/>
    </source>
</evidence>
<reference evidence="2" key="2">
    <citation type="submission" date="2025-09" db="UniProtKB">
        <authorList>
            <consortium name="Ensembl"/>
        </authorList>
    </citation>
    <scope>IDENTIFICATION</scope>
</reference>